<name>A0A518AJ16_9BACT</name>
<dbReference type="Pfam" id="PF08308">
    <property type="entry name" value="PEGA"/>
    <property type="match status" value="1"/>
</dbReference>
<dbReference type="RefSeq" id="WP_197528900.1">
    <property type="nucleotide sequence ID" value="NZ_CP036278.1"/>
</dbReference>
<dbReference type="InterPro" id="IPR013229">
    <property type="entry name" value="PEGA"/>
</dbReference>
<proteinExistence type="predicted"/>
<keyword evidence="3" id="KW-1185">Reference proteome</keyword>
<feature type="domain" description="PEGA" evidence="1">
    <location>
        <begin position="38"/>
        <end position="84"/>
    </location>
</feature>
<evidence type="ECO:0000259" key="1">
    <source>
        <dbReference type="Pfam" id="PF08308"/>
    </source>
</evidence>
<evidence type="ECO:0000313" key="3">
    <source>
        <dbReference type="Proteomes" id="UP000315750"/>
    </source>
</evidence>
<evidence type="ECO:0000313" key="2">
    <source>
        <dbReference type="EMBL" id="QDU54722.1"/>
    </source>
</evidence>
<reference evidence="2 3" key="1">
    <citation type="submission" date="2019-02" db="EMBL/GenBank/DDBJ databases">
        <title>Deep-cultivation of Planctomycetes and their phenomic and genomic characterization uncovers novel biology.</title>
        <authorList>
            <person name="Wiegand S."/>
            <person name="Jogler M."/>
            <person name="Boedeker C."/>
            <person name="Pinto D."/>
            <person name="Vollmers J."/>
            <person name="Rivas-Marin E."/>
            <person name="Kohn T."/>
            <person name="Peeters S.H."/>
            <person name="Heuer A."/>
            <person name="Rast P."/>
            <person name="Oberbeckmann S."/>
            <person name="Bunk B."/>
            <person name="Jeske O."/>
            <person name="Meyerdierks A."/>
            <person name="Storesund J.E."/>
            <person name="Kallscheuer N."/>
            <person name="Luecker S."/>
            <person name="Lage O.M."/>
            <person name="Pohl T."/>
            <person name="Merkel B.J."/>
            <person name="Hornburger P."/>
            <person name="Mueller R.-W."/>
            <person name="Bruemmer F."/>
            <person name="Labrenz M."/>
            <person name="Spormann A.M."/>
            <person name="Op den Camp H."/>
            <person name="Overmann J."/>
            <person name="Amann R."/>
            <person name="Jetten M.S.M."/>
            <person name="Mascher T."/>
            <person name="Medema M.H."/>
            <person name="Devos D.P."/>
            <person name="Kaster A.-K."/>
            <person name="Ovreas L."/>
            <person name="Rohde M."/>
            <person name="Galperin M.Y."/>
            <person name="Jogler C."/>
        </authorList>
    </citation>
    <scope>NUCLEOTIDE SEQUENCE [LARGE SCALE GENOMIC DNA]</scope>
    <source>
        <strain evidence="2 3">Pan181</strain>
    </source>
</reference>
<dbReference type="AlphaFoldDB" id="A0A518AJ16"/>
<accession>A0A518AJ16</accession>
<dbReference type="Proteomes" id="UP000315750">
    <property type="component" value="Chromosome"/>
</dbReference>
<protein>
    <submittedName>
        <fullName evidence="2">PEGA domain protein</fullName>
    </submittedName>
</protein>
<gene>
    <name evidence="2" type="ORF">Pan181_09050</name>
</gene>
<dbReference type="EMBL" id="CP036278">
    <property type="protein sequence ID" value="QDU54722.1"/>
    <property type="molecule type" value="Genomic_DNA"/>
</dbReference>
<sequence>MPTSIPTATRNRSPNRYQAIAIGMLVLLSATGCVRRRLTVRSNPPGALVYVDNQQVGTTPCSVDFTYYGTRELRLVKSGYETLTVNQPIPTPWYQYPPLDFFSDNFAMTKIRDNRTTAVFELQPQTMLPVEEIIRRGEELRGRAQSGAVMPAANNVVIPPPPTPTTTFP</sequence>
<organism evidence="2 3">
    <name type="scientific">Aeoliella mucimassa</name>
    <dbReference type="NCBI Taxonomy" id="2527972"/>
    <lineage>
        <taxon>Bacteria</taxon>
        <taxon>Pseudomonadati</taxon>
        <taxon>Planctomycetota</taxon>
        <taxon>Planctomycetia</taxon>
        <taxon>Pirellulales</taxon>
        <taxon>Lacipirellulaceae</taxon>
        <taxon>Aeoliella</taxon>
    </lineage>
</organism>
<dbReference type="KEGG" id="amuc:Pan181_09050"/>